<dbReference type="GeneID" id="40749206"/>
<evidence type="ECO:0000313" key="1">
    <source>
        <dbReference type="EMBL" id="KEQ86624.1"/>
    </source>
</evidence>
<dbReference type="EMBL" id="KL584978">
    <property type="protein sequence ID" value="KEQ86624.1"/>
    <property type="molecule type" value="Genomic_DNA"/>
</dbReference>
<protein>
    <submittedName>
        <fullName evidence="1">Uncharacterized protein</fullName>
    </submittedName>
</protein>
<reference evidence="1 2" key="1">
    <citation type="journal article" date="2014" name="BMC Genomics">
        <title>Genome sequencing of four Aureobasidium pullulans varieties: biotechnological potential, stress tolerance, and description of new species.</title>
        <authorList>
            <person name="Gostin Ar C."/>
            <person name="Ohm R.A."/>
            <person name="Kogej T."/>
            <person name="Sonjak S."/>
            <person name="Turk M."/>
            <person name="Zajc J."/>
            <person name="Zalar P."/>
            <person name="Grube M."/>
            <person name="Sun H."/>
            <person name="Han J."/>
            <person name="Sharma A."/>
            <person name="Chiniquy J."/>
            <person name="Ngan C.Y."/>
            <person name="Lipzen A."/>
            <person name="Barry K."/>
            <person name="Grigoriev I.V."/>
            <person name="Gunde-Cimerman N."/>
        </authorList>
    </citation>
    <scope>NUCLEOTIDE SEQUENCE [LARGE SCALE GENOMIC DNA]</scope>
    <source>
        <strain evidence="1 2">EXF-150</strain>
    </source>
</reference>
<dbReference type="HOGENOM" id="CLU_760713_0_0_1"/>
<organism evidence="1 2">
    <name type="scientific">Aureobasidium pullulans EXF-150</name>
    <dbReference type="NCBI Taxonomy" id="1043002"/>
    <lineage>
        <taxon>Eukaryota</taxon>
        <taxon>Fungi</taxon>
        <taxon>Dikarya</taxon>
        <taxon>Ascomycota</taxon>
        <taxon>Pezizomycotina</taxon>
        <taxon>Dothideomycetes</taxon>
        <taxon>Dothideomycetidae</taxon>
        <taxon>Dothideales</taxon>
        <taxon>Saccotheciaceae</taxon>
        <taxon>Aureobasidium</taxon>
    </lineage>
</organism>
<keyword evidence="2" id="KW-1185">Reference proteome</keyword>
<dbReference type="Proteomes" id="UP000030706">
    <property type="component" value="Unassembled WGS sequence"/>
</dbReference>
<name>A0A074XSN8_AURPU</name>
<dbReference type="AlphaFoldDB" id="A0A074XSN8"/>
<sequence>MESKASQTHGRREASIRYLDVNSLETCEISAREAKHLRVARLDTSLFFAKVLYEIQFPPELKGRTRYLKGPRVFEQHVFPDFLVTIQKMLHYKSRDLEIGPQLILAVRVDDSETSSFADPKDRLSSVEHLWCKFGSDHHLWEVLHFWSYDIYDPEERCDHHCVMACDEFWALAYPEEADCSRPTNNARIRAFVKHMLGAELDWNEFQWQYYDKAVALRTRFSFRFWRLFSLMEAQPDVAKAMAAGAREALAARPHYACRTILREALGGNRPRLRFLDGFYPHPGWFVHGLRPCKPRFQWAGKPPEFPRKPRGDSVMDGIHVYDNVELENKTIGKRLEAERNLSSLKSNNEKLTVLGPERKEVLS</sequence>
<dbReference type="RefSeq" id="XP_029762811.1">
    <property type="nucleotide sequence ID" value="XM_029906900.1"/>
</dbReference>
<accession>A0A074XSN8</accession>
<gene>
    <name evidence="1" type="ORF">M438DRAFT_353730</name>
</gene>
<evidence type="ECO:0000313" key="2">
    <source>
        <dbReference type="Proteomes" id="UP000030706"/>
    </source>
</evidence>
<proteinExistence type="predicted"/>